<evidence type="ECO:0000313" key="2">
    <source>
        <dbReference type="EMBL" id="MFD0856864.1"/>
    </source>
</evidence>
<gene>
    <name evidence="2" type="ORF">ACFQ07_31820</name>
</gene>
<dbReference type="Pfam" id="PF19054">
    <property type="entry name" value="DUF5753"/>
    <property type="match status" value="1"/>
</dbReference>
<accession>A0ABW3CTG6</accession>
<evidence type="ECO:0000259" key="1">
    <source>
        <dbReference type="PROSITE" id="PS50943"/>
    </source>
</evidence>
<sequence>MPSRKPSTTTTVTSGAALAYWGDELRYHREEAGLTQTELARRVFVSPSLIAMIETGRRAPKPQFIKATDTALDTGGALGRLWKRIIQSSYLEWFRPFVDVESDAETILEFSAQAVPGLLQTEQYARAQIRYGRPRDSDEQIERHVAARMSRQEILNPEKPPFLWVILDEAALRRPVGGPTVMREQFDWLVQKAASPDIILQVLPFLSGAHAGLSGPMILFSLPDDTRLAYAEGFGGGQLIGRPEEVEECRLCLDLLRADALPPEESVQLVAGMIGEP</sequence>
<name>A0ABW3CTG6_9ACTN</name>
<dbReference type="PROSITE" id="PS50943">
    <property type="entry name" value="HTH_CROC1"/>
    <property type="match status" value="1"/>
</dbReference>
<dbReference type="InterPro" id="IPR001387">
    <property type="entry name" value="Cro/C1-type_HTH"/>
</dbReference>
<dbReference type="Proteomes" id="UP001597083">
    <property type="component" value="Unassembled WGS sequence"/>
</dbReference>
<protein>
    <submittedName>
        <fullName evidence="2">Scr1 family TA system antitoxin-like transcriptional regulator</fullName>
    </submittedName>
</protein>
<reference evidence="3" key="1">
    <citation type="journal article" date="2019" name="Int. J. Syst. Evol. Microbiol.">
        <title>The Global Catalogue of Microorganisms (GCM) 10K type strain sequencing project: providing services to taxonomists for standard genome sequencing and annotation.</title>
        <authorList>
            <consortium name="The Broad Institute Genomics Platform"/>
            <consortium name="The Broad Institute Genome Sequencing Center for Infectious Disease"/>
            <person name="Wu L."/>
            <person name="Ma J."/>
        </authorList>
    </citation>
    <scope>NUCLEOTIDE SEQUENCE [LARGE SCALE GENOMIC DNA]</scope>
    <source>
        <strain evidence="3">JCM 31696</strain>
    </source>
</reference>
<dbReference type="CDD" id="cd00093">
    <property type="entry name" value="HTH_XRE"/>
    <property type="match status" value="1"/>
</dbReference>
<comment type="caution">
    <text evidence="2">The sequence shown here is derived from an EMBL/GenBank/DDBJ whole genome shotgun (WGS) entry which is preliminary data.</text>
</comment>
<feature type="domain" description="HTH cro/C1-type" evidence="1">
    <location>
        <begin position="25"/>
        <end position="78"/>
    </location>
</feature>
<dbReference type="Gene3D" id="1.10.260.40">
    <property type="entry name" value="lambda repressor-like DNA-binding domains"/>
    <property type="match status" value="1"/>
</dbReference>
<dbReference type="InterPro" id="IPR043917">
    <property type="entry name" value="DUF5753"/>
</dbReference>
<evidence type="ECO:0000313" key="3">
    <source>
        <dbReference type="Proteomes" id="UP001597083"/>
    </source>
</evidence>
<organism evidence="2 3">
    <name type="scientific">Actinomadura adrarensis</name>
    <dbReference type="NCBI Taxonomy" id="1819600"/>
    <lineage>
        <taxon>Bacteria</taxon>
        <taxon>Bacillati</taxon>
        <taxon>Actinomycetota</taxon>
        <taxon>Actinomycetes</taxon>
        <taxon>Streptosporangiales</taxon>
        <taxon>Thermomonosporaceae</taxon>
        <taxon>Actinomadura</taxon>
    </lineage>
</organism>
<proteinExistence type="predicted"/>
<dbReference type="Pfam" id="PF13560">
    <property type="entry name" value="HTH_31"/>
    <property type="match status" value="1"/>
</dbReference>
<dbReference type="InterPro" id="IPR010982">
    <property type="entry name" value="Lambda_DNA-bd_dom_sf"/>
</dbReference>
<dbReference type="SUPFAM" id="SSF47413">
    <property type="entry name" value="lambda repressor-like DNA-binding domains"/>
    <property type="match status" value="1"/>
</dbReference>
<dbReference type="SMART" id="SM00530">
    <property type="entry name" value="HTH_XRE"/>
    <property type="match status" value="1"/>
</dbReference>
<dbReference type="EMBL" id="JBHTIR010004283">
    <property type="protein sequence ID" value="MFD0856864.1"/>
    <property type="molecule type" value="Genomic_DNA"/>
</dbReference>
<keyword evidence="3" id="KW-1185">Reference proteome</keyword>